<dbReference type="RefSeq" id="WP_172155673.1">
    <property type="nucleotide sequence ID" value="NZ_CP053564.1"/>
</dbReference>
<keyword evidence="1" id="KW-0732">Signal</keyword>
<dbReference type="EMBL" id="CP053564">
    <property type="protein sequence ID" value="QJY45532.1"/>
    <property type="molecule type" value="Genomic_DNA"/>
</dbReference>
<dbReference type="Proteomes" id="UP000505377">
    <property type="component" value="Chromosome"/>
</dbReference>
<protein>
    <recommendedName>
        <fullName evidence="4">DUF732 domain-containing protein</fullName>
    </recommendedName>
</protein>
<dbReference type="KEGG" id="pbro:HOP40_06705"/>
<dbReference type="PROSITE" id="PS51257">
    <property type="entry name" value="PROKAR_LIPOPROTEIN"/>
    <property type="match status" value="1"/>
</dbReference>
<organism evidence="2 3">
    <name type="scientific">Pseudonocardia broussonetiae</name>
    <dbReference type="NCBI Taxonomy" id="2736640"/>
    <lineage>
        <taxon>Bacteria</taxon>
        <taxon>Bacillati</taxon>
        <taxon>Actinomycetota</taxon>
        <taxon>Actinomycetes</taxon>
        <taxon>Pseudonocardiales</taxon>
        <taxon>Pseudonocardiaceae</taxon>
        <taxon>Pseudonocardia</taxon>
    </lineage>
</organism>
<sequence length="116" mass="11836">MIFIRFVLIAAGLFVLAGCATPSPVPATSAPAPAGPDALTPEEVAFVEQVATIAPPLAENPERLARRGANSCDSIARGLDVAIPQAIERFSGGSYTVTTEEAEAIVIAAQQTVCAG</sequence>
<feature type="signal peptide" evidence="1">
    <location>
        <begin position="1"/>
        <end position="27"/>
    </location>
</feature>
<evidence type="ECO:0000313" key="3">
    <source>
        <dbReference type="Proteomes" id="UP000505377"/>
    </source>
</evidence>
<gene>
    <name evidence="2" type="ORF">HOP40_06705</name>
</gene>
<evidence type="ECO:0000256" key="1">
    <source>
        <dbReference type="SAM" id="SignalP"/>
    </source>
</evidence>
<keyword evidence="3" id="KW-1185">Reference proteome</keyword>
<reference evidence="2 3" key="1">
    <citation type="submission" date="2020-05" db="EMBL/GenBank/DDBJ databases">
        <authorList>
            <person name="Mo P."/>
        </authorList>
    </citation>
    <scope>NUCLEOTIDE SEQUENCE [LARGE SCALE GENOMIC DNA]</scope>
    <source>
        <strain evidence="2 3">Gen01</strain>
    </source>
</reference>
<evidence type="ECO:0000313" key="2">
    <source>
        <dbReference type="EMBL" id="QJY45532.1"/>
    </source>
</evidence>
<proteinExistence type="predicted"/>
<accession>A0A6M6JFG5</accession>
<dbReference type="AlphaFoldDB" id="A0A6M6JFG5"/>
<name>A0A6M6JFG5_9PSEU</name>
<evidence type="ECO:0008006" key="4">
    <source>
        <dbReference type="Google" id="ProtNLM"/>
    </source>
</evidence>
<feature type="chain" id="PRO_5027095599" description="DUF732 domain-containing protein" evidence="1">
    <location>
        <begin position="28"/>
        <end position="116"/>
    </location>
</feature>